<proteinExistence type="predicted"/>
<dbReference type="InterPro" id="IPR022480">
    <property type="entry name" value="F420_MSMEG2906"/>
</dbReference>
<accession>A0A6J6WEP4</accession>
<dbReference type="GO" id="GO:0008726">
    <property type="term" value="F:alkanesulfonate monooxygenase activity"/>
    <property type="evidence" value="ECO:0007669"/>
    <property type="project" value="TreeGrafter"/>
</dbReference>
<protein>
    <submittedName>
        <fullName evidence="6">Unannotated protein</fullName>
    </submittedName>
</protein>
<dbReference type="Gene3D" id="3.20.20.30">
    <property type="entry name" value="Luciferase-like domain"/>
    <property type="match status" value="1"/>
</dbReference>
<evidence type="ECO:0000256" key="4">
    <source>
        <dbReference type="ARBA" id="ARBA00023033"/>
    </source>
</evidence>
<evidence type="ECO:0000256" key="1">
    <source>
        <dbReference type="ARBA" id="ARBA00022630"/>
    </source>
</evidence>
<evidence type="ECO:0000256" key="3">
    <source>
        <dbReference type="ARBA" id="ARBA00023002"/>
    </source>
</evidence>
<sequence length="253" mass="27923">MPACKVGVQLHPQATPIEDLRAAWKGADALGLDSIWIWDHFYPLYGDPDASHYEANTLLAAMAVDTCHSTIGALVTCNSYRNPQLLADIARTTDLLSDGRFVLGIGSGWFERDYTEYGYEFGTGPSRLRDLEAALPLIQERLAKLNPAPKGPLPILIGGSGEKVTLRLVAQYADAWNTFGPPENFAHKNAVLDSWCERLERNPREVERTVAINPHEVDDWEKYIEAGADHLIVMLGHPYDLSSAERLLGLVGA</sequence>
<dbReference type="EMBL" id="CAEZZU010000126">
    <property type="protein sequence ID" value="CAB4781563.1"/>
    <property type="molecule type" value="Genomic_DNA"/>
</dbReference>
<keyword evidence="3" id="KW-0560">Oxidoreductase</keyword>
<dbReference type="InterPro" id="IPR050172">
    <property type="entry name" value="SsuD_RutA_monooxygenase"/>
</dbReference>
<gene>
    <name evidence="6" type="ORF">UFOPK2925_00892</name>
</gene>
<dbReference type="NCBIfam" id="TIGR03856">
    <property type="entry name" value="F420_MSMEG_2906"/>
    <property type="match status" value="1"/>
</dbReference>
<dbReference type="InterPro" id="IPR011251">
    <property type="entry name" value="Luciferase-like_dom"/>
</dbReference>
<dbReference type="PANTHER" id="PTHR42847:SF8">
    <property type="entry name" value="CONSERVED PROTEIN"/>
    <property type="match status" value="1"/>
</dbReference>
<keyword evidence="2" id="KW-0288">FMN</keyword>
<reference evidence="6" key="1">
    <citation type="submission" date="2020-05" db="EMBL/GenBank/DDBJ databases">
        <authorList>
            <person name="Chiriac C."/>
            <person name="Salcher M."/>
            <person name="Ghai R."/>
            <person name="Kavagutti S V."/>
        </authorList>
    </citation>
    <scope>NUCLEOTIDE SEQUENCE</scope>
</reference>
<organism evidence="6">
    <name type="scientific">freshwater metagenome</name>
    <dbReference type="NCBI Taxonomy" id="449393"/>
    <lineage>
        <taxon>unclassified sequences</taxon>
        <taxon>metagenomes</taxon>
        <taxon>ecological metagenomes</taxon>
    </lineage>
</organism>
<keyword evidence="4" id="KW-0503">Monooxygenase</keyword>
<feature type="domain" description="Luciferase-like" evidence="5">
    <location>
        <begin position="7"/>
        <end position="219"/>
    </location>
</feature>
<name>A0A6J6WEP4_9ZZZZ</name>
<dbReference type="PANTHER" id="PTHR42847">
    <property type="entry name" value="ALKANESULFONATE MONOOXYGENASE"/>
    <property type="match status" value="1"/>
</dbReference>
<evidence type="ECO:0000256" key="2">
    <source>
        <dbReference type="ARBA" id="ARBA00022643"/>
    </source>
</evidence>
<dbReference type="GO" id="GO:0046306">
    <property type="term" value="P:alkanesulfonate catabolic process"/>
    <property type="evidence" value="ECO:0007669"/>
    <property type="project" value="TreeGrafter"/>
</dbReference>
<dbReference type="SUPFAM" id="SSF51679">
    <property type="entry name" value="Bacterial luciferase-like"/>
    <property type="match status" value="1"/>
</dbReference>
<dbReference type="CDD" id="cd01097">
    <property type="entry name" value="Tetrahydromethanopterin_reductase"/>
    <property type="match status" value="1"/>
</dbReference>
<evidence type="ECO:0000259" key="5">
    <source>
        <dbReference type="Pfam" id="PF00296"/>
    </source>
</evidence>
<dbReference type="Pfam" id="PF00296">
    <property type="entry name" value="Bac_luciferase"/>
    <property type="match status" value="1"/>
</dbReference>
<keyword evidence="1" id="KW-0285">Flavoprotein</keyword>
<evidence type="ECO:0000313" key="6">
    <source>
        <dbReference type="EMBL" id="CAB4781563.1"/>
    </source>
</evidence>
<dbReference type="InterPro" id="IPR036661">
    <property type="entry name" value="Luciferase-like_sf"/>
</dbReference>
<dbReference type="AlphaFoldDB" id="A0A6J6WEP4"/>